<feature type="region of interest" description="Disordered" evidence="1">
    <location>
        <begin position="142"/>
        <end position="177"/>
    </location>
</feature>
<evidence type="ECO:0000313" key="3">
    <source>
        <dbReference type="Proteomes" id="UP000192276"/>
    </source>
</evidence>
<dbReference type="AlphaFoldDB" id="A0A1V9FLY1"/>
<name>A0A1V9FLY1_9BACT</name>
<keyword evidence="3" id="KW-1185">Reference proteome</keyword>
<reference evidence="3" key="1">
    <citation type="submission" date="2016-04" db="EMBL/GenBank/DDBJ databases">
        <authorList>
            <person name="Chen L."/>
            <person name="Zhuang W."/>
            <person name="Wang G."/>
        </authorList>
    </citation>
    <scope>NUCLEOTIDE SEQUENCE [LARGE SCALE GENOMIC DNA]</scope>
    <source>
        <strain evidence="3">208</strain>
    </source>
</reference>
<dbReference type="Proteomes" id="UP000192276">
    <property type="component" value="Unassembled WGS sequence"/>
</dbReference>
<feature type="compositionally biased region" description="Low complexity" evidence="1">
    <location>
        <begin position="156"/>
        <end position="168"/>
    </location>
</feature>
<evidence type="ECO:0000256" key="1">
    <source>
        <dbReference type="SAM" id="MobiDB-lite"/>
    </source>
</evidence>
<proteinExistence type="predicted"/>
<protein>
    <submittedName>
        <fullName evidence="2">Uncharacterized protein</fullName>
    </submittedName>
</protein>
<accession>A0A1V9FLY1</accession>
<gene>
    <name evidence="2" type="ORF">A4R26_21280</name>
</gene>
<comment type="caution">
    <text evidence="2">The sequence shown here is derived from an EMBL/GenBank/DDBJ whole genome shotgun (WGS) entry which is preliminary data.</text>
</comment>
<evidence type="ECO:0000313" key="2">
    <source>
        <dbReference type="EMBL" id="OQP59353.1"/>
    </source>
</evidence>
<dbReference type="OrthoDB" id="674548at2"/>
<dbReference type="RefSeq" id="WP_081164604.1">
    <property type="nucleotide sequence ID" value="NZ_LWBP01000178.1"/>
</dbReference>
<organism evidence="2 3">
    <name type="scientific">Niastella populi</name>
    <dbReference type="NCBI Taxonomy" id="550983"/>
    <lineage>
        <taxon>Bacteria</taxon>
        <taxon>Pseudomonadati</taxon>
        <taxon>Bacteroidota</taxon>
        <taxon>Chitinophagia</taxon>
        <taxon>Chitinophagales</taxon>
        <taxon>Chitinophagaceae</taxon>
        <taxon>Niastella</taxon>
    </lineage>
</organism>
<dbReference type="EMBL" id="LWBP01000178">
    <property type="protein sequence ID" value="OQP59353.1"/>
    <property type="molecule type" value="Genomic_DNA"/>
</dbReference>
<sequence>MQKTVLVMAMFIVGHVATLAQSVTRNDHRDLVERAQGLNTTIFLASLEKGDIDEAIDHIAPTFLRKKVKYRDSLAAYHKELSQVAGKTKLSIVVVTPDKNYNTYRCIYHNRKGDHFYLDLYYNKGETDSKIARIRKLPLKENTSTAKATVKKQTKKPASAKSTKTTTTKSKRKGVKA</sequence>